<comment type="caution">
    <text evidence="1">The sequence shown here is derived from an EMBL/GenBank/DDBJ whole genome shotgun (WGS) entry which is preliminary data.</text>
</comment>
<proteinExistence type="predicted"/>
<accession>A0ABR9D6C5</accession>
<dbReference type="SUPFAM" id="SSF101327">
    <property type="entry name" value="YgfB-like"/>
    <property type="match status" value="1"/>
</dbReference>
<dbReference type="RefSeq" id="WP_192376888.1">
    <property type="nucleotide sequence ID" value="NZ_CAJHIV010000001.1"/>
</dbReference>
<gene>
    <name evidence="1" type="ORF">IE877_22800</name>
</gene>
<protein>
    <submittedName>
        <fullName evidence="1">UPF0149 family protein</fullName>
    </submittedName>
</protein>
<evidence type="ECO:0000313" key="2">
    <source>
        <dbReference type="Proteomes" id="UP000652176"/>
    </source>
</evidence>
<organism evidence="1 2">
    <name type="scientific">Methylomonas albis</name>
    <dbReference type="NCBI Taxonomy" id="1854563"/>
    <lineage>
        <taxon>Bacteria</taxon>
        <taxon>Pseudomonadati</taxon>
        <taxon>Pseudomonadota</taxon>
        <taxon>Gammaproteobacteria</taxon>
        <taxon>Methylococcales</taxon>
        <taxon>Methylococcaceae</taxon>
        <taxon>Methylomonas</taxon>
    </lineage>
</organism>
<sequence>MIYNTALDNLLHSLDRCVEPALHLNKAGLNGFFHALTITPCIIDPSEWMAELFLGQKPKLTNSQVKNLKKAVIATVKASNKLLINNQLSFPYHFSELSNDALNEVWHWCYGFLRGINLRWSFWQSGIIANETGQTHDVVKASVNIITALVTEDVNFLDNLELLRSQLAAKHNAPPNDEYILAEVFQTLPSAYECLRIFAETMARRLQTYGATNTEAAR</sequence>
<dbReference type="InterPro" id="IPR036255">
    <property type="entry name" value="YgfB-like_sf"/>
</dbReference>
<keyword evidence="2" id="KW-1185">Reference proteome</keyword>
<dbReference type="Pfam" id="PF03695">
    <property type="entry name" value="UPF0149"/>
    <property type="match status" value="1"/>
</dbReference>
<dbReference type="EMBL" id="JACXSS010000001">
    <property type="protein sequence ID" value="MBD9358670.1"/>
    <property type="molecule type" value="Genomic_DNA"/>
</dbReference>
<dbReference type="Proteomes" id="UP000652176">
    <property type="component" value="Unassembled WGS sequence"/>
</dbReference>
<name>A0ABR9D6C5_9GAMM</name>
<dbReference type="InterPro" id="IPR011978">
    <property type="entry name" value="YgfB-like"/>
</dbReference>
<dbReference type="NCBIfam" id="TIGR02292">
    <property type="entry name" value="ygfB_yecA"/>
    <property type="match status" value="1"/>
</dbReference>
<reference evidence="1 2" key="1">
    <citation type="submission" date="2020-09" db="EMBL/GenBank/DDBJ databases">
        <title>Methylomonas albis sp. nov. and Methylomonas fluvii sp. nov.: Two cold-adapted methanotrophs from the River Elbe and an amended description of Methylovulum psychrotolerans strain Eb1.</title>
        <authorList>
            <person name="Bussmann I.K."/>
            <person name="Klings K.-W."/>
            <person name="Warnstedt J."/>
            <person name="Hoppert M."/>
            <person name="Saborowski A."/>
            <person name="Horn F."/>
            <person name="Liebner S."/>
        </authorList>
    </citation>
    <scope>NUCLEOTIDE SEQUENCE [LARGE SCALE GENOMIC DNA]</scope>
    <source>
        <strain evidence="1 2">EbA</strain>
    </source>
</reference>
<evidence type="ECO:0000313" key="1">
    <source>
        <dbReference type="EMBL" id="MBD9358670.1"/>
    </source>
</evidence>